<dbReference type="AlphaFoldDB" id="A0A6C2ULX5"/>
<keyword evidence="3" id="KW-1185">Reference proteome</keyword>
<dbReference type="PANTHER" id="PTHR36966">
    <property type="entry name" value="REP-ASSOCIATED TYROSINE TRANSPOSASE"/>
    <property type="match status" value="1"/>
</dbReference>
<gene>
    <name evidence="2" type="primary">rayT_1</name>
    <name evidence="2" type="ORF">SCARR_02414</name>
</gene>
<accession>A0A6C2ULX5</accession>
<dbReference type="GO" id="GO:0043565">
    <property type="term" value="F:sequence-specific DNA binding"/>
    <property type="evidence" value="ECO:0007669"/>
    <property type="project" value="TreeGrafter"/>
</dbReference>
<name>A0A6C2ULX5_9BACT</name>
<dbReference type="PANTHER" id="PTHR36966:SF1">
    <property type="entry name" value="REP-ASSOCIATED TYROSINE TRANSPOSASE"/>
    <property type="match status" value="1"/>
</dbReference>
<evidence type="ECO:0000313" key="3">
    <source>
        <dbReference type="Proteomes" id="UP000346198"/>
    </source>
</evidence>
<dbReference type="SMART" id="SM01321">
    <property type="entry name" value="Y1_Tnp"/>
    <property type="match status" value="1"/>
</dbReference>
<evidence type="ECO:0000313" key="2">
    <source>
        <dbReference type="EMBL" id="VGO20351.1"/>
    </source>
</evidence>
<dbReference type="InterPro" id="IPR002686">
    <property type="entry name" value="Transposase_17"/>
</dbReference>
<reference evidence="2 3" key="1">
    <citation type="submission" date="2019-04" db="EMBL/GenBank/DDBJ databases">
        <authorList>
            <person name="Van Vliet M D."/>
        </authorList>
    </citation>
    <scope>NUCLEOTIDE SEQUENCE [LARGE SCALE GENOMIC DNA]</scope>
    <source>
        <strain evidence="2 3">F21</strain>
    </source>
</reference>
<dbReference type="Pfam" id="PF01797">
    <property type="entry name" value="Y1_Tnp"/>
    <property type="match status" value="1"/>
</dbReference>
<dbReference type="GO" id="GO:0006313">
    <property type="term" value="P:DNA transposition"/>
    <property type="evidence" value="ECO:0007669"/>
    <property type="project" value="InterPro"/>
</dbReference>
<sequence>MPERKHLKRLSVIYQSHPRYFITVCTHDRRRVLASPTIHEILRVHWMKSFELYGWAIGSYVAMPDHVHFFCADAESRTPLSKMIGSWKQWSAKEICPLLGVEAPLWQREFFDHLIRSDESYSEKGEYVRQNPVRAGLVSNADEWEFAGHIHYV</sequence>
<dbReference type="Proteomes" id="UP000346198">
    <property type="component" value="Unassembled WGS sequence"/>
</dbReference>
<dbReference type="EMBL" id="CAAHFH010000001">
    <property type="protein sequence ID" value="VGO20351.1"/>
    <property type="molecule type" value="Genomic_DNA"/>
</dbReference>
<feature type="domain" description="Transposase IS200-like" evidence="1">
    <location>
        <begin position="15"/>
        <end position="131"/>
    </location>
</feature>
<dbReference type="GO" id="GO:0004803">
    <property type="term" value="F:transposase activity"/>
    <property type="evidence" value="ECO:0007669"/>
    <property type="project" value="InterPro"/>
</dbReference>
<dbReference type="NCBIfam" id="NF047646">
    <property type="entry name" value="REP_Tyr_transpos"/>
    <property type="match status" value="1"/>
</dbReference>
<protein>
    <submittedName>
        <fullName evidence="2">REP-associated tyrosine transposase</fullName>
    </submittedName>
</protein>
<proteinExistence type="predicted"/>
<evidence type="ECO:0000259" key="1">
    <source>
        <dbReference type="SMART" id="SM01321"/>
    </source>
</evidence>
<dbReference type="InterPro" id="IPR052715">
    <property type="entry name" value="RAYT_transposase"/>
</dbReference>
<dbReference type="SUPFAM" id="SSF143422">
    <property type="entry name" value="Transposase IS200-like"/>
    <property type="match status" value="1"/>
</dbReference>
<dbReference type="InterPro" id="IPR036515">
    <property type="entry name" value="Transposase_17_sf"/>
</dbReference>
<organism evidence="2 3">
    <name type="scientific">Pontiella sulfatireligans</name>
    <dbReference type="NCBI Taxonomy" id="2750658"/>
    <lineage>
        <taxon>Bacteria</taxon>
        <taxon>Pseudomonadati</taxon>
        <taxon>Kiritimatiellota</taxon>
        <taxon>Kiritimatiellia</taxon>
        <taxon>Kiritimatiellales</taxon>
        <taxon>Pontiellaceae</taxon>
        <taxon>Pontiella</taxon>
    </lineage>
</organism>
<dbReference type="Gene3D" id="3.30.70.1290">
    <property type="entry name" value="Transposase IS200-like"/>
    <property type="match status" value="1"/>
</dbReference>